<reference evidence="1 2" key="1">
    <citation type="journal article" date="2021" name="Commun. Biol.">
        <title>The genome of Shorea leprosula (Dipterocarpaceae) highlights the ecological relevance of drought in aseasonal tropical rainforests.</title>
        <authorList>
            <person name="Ng K.K.S."/>
            <person name="Kobayashi M.J."/>
            <person name="Fawcett J.A."/>
            <person name="Hatakeyama M."/>
            <person name="Paape T."/>
            <person name="Ng C.H."/>
            <person name="Ang C.C."/>
            <person name="Tnah L.H."/>
            <person name="Lee C.T."/>
            <person name="Nishiyama T."/>
            <person name="Sese J."/>
            <person name="O'Brien M.J."/>
            <person name="Copetti D."/>
            <person name="Mohd Noor M.I."/>
            <person name="Ong R.C."/>
            <person name="Putra M."/>
            <person name="Sireger I.Z."/>
            <person name="Indrioko S."/>
            <person name="Kosugi Y."/>
            <person name="Izuno A."/>
            <person name="Isagi Y."/>
            <person name="Lee S.L."/>
            <person name="Shimizu K.K."/>
        </authorList>
    </citation>
    <scope>NUCLEOTIDE SEQUENCE [LARGE SCALE GENOMIC DNA]</scope>
    <source>
        <strain evidence="1">214</strain>
    </source>
</reference>
<proteinExistence type="predicted"/>
<keyword evidence="2" id="KW-1185">Reference proteome</keyword>
<gene>
    <name evidence="1" type="ORF">SLEP1_g9832</name>
</gene>
<dbReference type="PANTHER" id="PTHR13950:SF9">
    <property type="entry name" value="RABCONNECTIN-3A"/>
    <property type="match status" value="1"/>
</dbReference>
<organism evidence="1 2">
    <name type="scientific">Rubroshorea leprosula</name>
    <dbReference type="NCBI Taxonomy" id="152421"/>
    <lineage>
        <taxon>Eukaryota</taxon>
        <taxon>Viridiplantae</taxon>
        <taxon>Streptophyta</taxon>
        <taxon>Embryophyta</taxon>
        <taxon>Tracheophyta</taxon>
        <taxon>Spermatophyta</taxon>
        <taxon>Magnoliopsida</taxon>
        <taxon>eudicotyledons</taxon>
        <taxon>Gunneridae</taxon>
        <taxon>Pentapetalae</taxon>
        <taxon>rosids</taxon>
        <taxon>malvids</taxon>
        <taxon>Malvales</taxon>
        <taxon>Dipterocarpaceae</taxon>
        <taxon>Rubroshorea</taxon>
    </lineage>
</organism>
<accession>A0AAV5IFJ0</accession>
<comment type="caution">
    <text evidence="1">The sequence shown here is derived from an EMBL/GenBank/DDBJ whole genome shotgun (WGS) entry which is preliminary data.</text>
</comment>
<dbReference type="PANTHER" id="PTHR13950">
    <property type="entry name" value="RABCONNECTIN-RELATED"/>
    <property type="match status" value="1"/>
</dbReference>
<dbReference type="GO" id="GO:0007035">
    <property type="term" value="P:vacuolar acidification"/>
    <property type="evidence" value="ECO:0007669"/>
    <property type="project" value="TreeGrafter"/>
</dbReference>
<name>A0AAV5IFJ0_9ROSI</name>
<dbReference type="InterPro" id="IPR052208">
    <property type="entry name" value="DmX-like/RAVE_component"/>
</dbReference>
<sequence length="170" mass="19458">MVQWRPSSGRQSFRDAKHLPRHILLTCCLDGITRLWCEIDGGRVKKAGKERATDWKSNRRSFCVAAVIEINQALNGFLGADISLTWAIEIGDIIKNSEGTNQIFTMRGYKHDMAVRCEWLIGVGPGMLVTFWAIHCLDDISPMRFPRVTLWKRREKPGSWIVKFERPLAS</sequence>
<dbReference type="GO" id="GO:0043291">
    <property type="term" value="C:RAVE complex"/>
    <property type="evidence" value="ECO:0007669"/>
    <property type="project" value="TreeGrafter"/>
</dbReference>
<dbReference type="Proteomes" id="UP001054252">
    <property type="component" value="Unassembled WGS sequence"/>
</dbReference>
<dbReference type="EMBL" id="BPVZ01000010">
    <property type="protein sequence ID" value="GKU96617.1"/>
    <property type="molecule type" value="Genomic_DNA"/>
</dbReference>
<evidence type="ECO:0000313" key="1">
    <source>
        <dbReference type="EMBL" id="GKU96617.1"/>
    </source>
</evidence>
<protein>
    <submittedName>
        <fullName evidence="1">Uncharacterized protein</fullName>
    </submittedName>
</protein>
<dbReference type="AlphaFoldDB" id="A0AAV5IFJ0"/>
<evidence type="ECO:0000313" key="2">
    <source>
        <dbReference type="Proteomes" id="UP001054252"/>
    </source>
</evidence>